<organism evidence="2 3">
    <name type="scientific">Trichoderma parareesei</name>
    <name type="common">Filamentous fungus</name>
    <dbReference type="NCBI Taxonomy" id="858221"/>
    <lineage>
        <taxon>Eukaryota</taxon>
        <taxon>Fungi</taxon>
        <taxon>Dikarya</taxon>
        <taxon>Ascomycota</taxon>
        <taxon>Pezizomycotina</taxon>
        <taxon>Sordariomycetes</taxon>
        <taxon>Hypocreomycetidae</taxon>
        <taxon>Hypocreales</taxon>
        <taxon>Hypocreaceae</taxon>
        <taxon>Trichoderma</taxon>
    </lineage>
</organism>
<sequence length="580" mass="64574">MNGRANTISDPAFRGEVVILSRDHVPDQIDSITPLAQLASDMVGEASLNPSMASLDGEPRCMFVDNCQTGSQLRKAISHLFGRNKACTLRIPKQVWVYYCRKHYQRIRYRNAKTYPLNQMYLVKMQINRLQRWSDENQRRGVGPYIKMWTLALRKREQNRLDKETGASNEGGDDNAPETTTGSAAPDWIIERLGSEYTTKDMLAVADQLYTEIENGLLGQVPEVEFLPDITESEVGITAKLVKSRKQGRMITTPVEAKAHKRRLSDTGDAIDQRGSLFHGQYDGVESATPSRKRVCGSSLEADRYGPPLQMHIPSIADYANDRVSLPAIDQHSIMPRVLPAVPRMQMPSPGRSQGPVAHIYGASPSEFRRPYALSGLYSHDHQQHSVQYRMAAESPLQRNRDAHNQQRLPSISAHLAGTSNMQDSNLAIPWALISDGTNVPQPPRLRSHSDNVPPGQSALDYSRPFSSSGAPQPGLTCFDNRTAIPSTNAPEYRDHSQGRWNESTYASGWFQRPGARQQNHYDDQVTRPQLDSRRAANNVGPAKLRTAAEGAGVEAHRYGDTWVPAEQLASKMAGEGRED</sequence>
<feature type="region of interest" description="Disordered" evidence="1">
    <location>
        <begin position="160"/>
        <end position="185"/>
    </location>
</feature>
<dbReference type="EMBL" id="LFMI01000030">
    <property type="protein sequence ID" value="OTA00053.1"/>
    <property type="molecule type" value="Genomic_DNA"/>
</dbReference>
<accession>A0A2H2YV43</accession>
<reference evidence="2 3" key="1">
    <citation type="journal article" date="2015" name="Genome Announc.">
        <title>Genome sequence and annotation of Trichoderma parareesei, the ancestor of the cellulase producer Trichoderma reesei.</title>
        <authorList>
            <person name="Yang D."/>
            <person name="Pomraning K."/>
            <person name="Kopchinskiy A."/>
            <person name="Karimi Aghcheh R."/>
            <person name="Atanasova L."/>
            <person name="Chenthamara K."/>
            <person name="Baker S.E."/>
            <person name="Zhang R."/>
            <person name="Shen Q."/>
            <person name="Freitag M."/>
            <person name="Kubicek C.P."/>
            <person name="Druzhinina I.S."/>
        </authorList>
    </citation>
    <scope>NUCLEOTIDE SEQUENCE [LARGE SCALE GENOMIC DNA]</scope>
    <source>
        <strain evidence="2 3">CBS 125925</strain>
    </source>
</reference>
<gene>
    <name evidence="2" type="ORF">A9Z42_0035780</name>
</gene>
<dbReference type="Proteomes" id="UP000219286">
    <property type="component" value="Unassembled WGS sequence"/>
</dbReference>
<comment type="caution">
    <text evidence="2">The sequence shown here is derived from an EMBL/GenBank/DDBJ whole genome shotgun (WGS) entry which is preliminary data.</text>
</comment>
<evidence type="ECO:0008006" key="4">
    <source>
        <dbReference type="Google" id="ProtNLM"/>
    </source>
</evidence>
<feature type="region of interest" description="Disordered" evidence="1">
    <location>
        <begin position="440"/>
        <end position="478"/>
    </location>
</feature>
<evidence type="ECO:0000313" key="2">
    <source>
        <dbReference type="EMBL" id="OTA00053.1"/>
    </source>
</evidence>
<proteinExistence type="predicted"/>
<dbReference type="OrthoDB" id="4161595at2759"/>
<evidence type="ECO:0000256" key="1">
    <source>
        <dbReference type="SAM" id="MobiDB-lite"/>
    </source>
</evidence>
<protein>
    <recommendedName>
        <fullName evidence="4">ORP1 like protein</fullName>
    </recommendedName>
</protein>
<dbReference type="AlphaFoldDB" id="A0A2H2YV43"/>
<name>A0A2H2YV43_TRIPA</name>
<evidence type="ECO:0000313" key="3">
    <source>
        <dbReference type="Proteomes" id="UP000219286"/>
    </source>
</evidence>
<keyword evidence="3" id="KW-1185">Reference proteome</keyword>